<dbReference type="GO" id="GO:0005506">
    <property type="term" value="F:iron ion binding"/>
    <property type="evidence" value="ECO:0007669"/>
    <property type="project" value="InterPro"/>
</dbReference>
<reference evidence="11 12" key="1">
    <citation type="submission" date="2016-10" db="EMBL/GenBank/DDBJ databases">
        <authorList>
            <person name="de Groot N.N."/>
        </authorList>
    </citation>
    <scope>NUCLEOTIDE SEQUENCE [LARGE SCALE GENOMIC DNA]</scope>
    <source>
        <strain evidence="11 12">DSM 44637</strain>
    </source>
</reference>
<dbReference type="GO" id="GO:0020037">
    <property type="term" value="F:heme binding"/>
    <property type="evidence" value="ECO:0007669"/>
    <property type="project" value="InterPro"/>
</dbReference>
<dbReference type="RefSeq" id="WP_093575414.1">
    <property type="nucleotide sequence ID" value="NZ_FOWC01000009.1"/>
</dbReference>
<comment type="function">
    <text evidence="8">Involved in the coupling of aromatic side chains of the heptapeptide of vancomycin.</text>
</comment>
<comment type="similarity">
    <text evidence="2 9">Belongs to the cytochrome P450 family.</text>
</comment>
<evidence type="ECO:0000313" key="12">
    <source>
        <dbReference type="Proteomes" id="UP000199137"/>
    </source>
</evidence>
<dbReference type="Gene3D" id="1.10.630.10">
    <property type="entry name" value="Cytochrome P450"/>
    <property type="match status" value="1"/>
</dbReference>
<keyword evidence="3 9" id="KW-0349">Heme</keyword>
<dbReference type="EMBL" id="FOWC01000009">
    <property type="protein sequence ID" value="SFQ16744.1"/>
    <property type="molecule type" value="Genomic_DNA"/>
</dbReference>
<dbReference type="OrthoDB" id="3664945at2"/>
<dbReference type="Pfam" id="PF00067">
    <property type="entry name" value="p450"/>
    <property type="match status" value="1"/>
</dbReference>
<name>A0A1I5WAH0_9PSEU</name>
<dbReference type="PRINTS" id="PR00385">
    <property type="entry name" value="P450"/>
</dbReference>
<evidence type="ECO:0000256" key="2">
    <source>
        <dbReference type="ARBA" id="ARBA00010617"/>
    </source>
</evidence>
<comment type="pathway">
    <text evidence="1">Antibiotic biosynthesis; vancomycin biosynthesis.</text>
</comment>
<keyword evidence="4 9" id="KW-0479">Metal-binding</keyword>
<dbReference type="CDD" id="cd11030">
    <property type="entry name" value="CYP105-like"/>
    <property type="match status" value="1"/>
</dbReference>
<dbReference type="STRING" id="112413.SAMN05421854_109134"/>
<dbReference type="PRINTS" id="PR00359">
    <property type="entry name" value="BP450"/>
</dbReference>
<dbReference type="FunFam" id="1.10.630.10:FF:000018">
    <property type="entry name" value="Cytochrome P450 monooxygenase"/>
    <property type="match status" value="1"/>
</dbReference>
<evidence type="ECO:0000256" key="9">
    <source>
        <dbReference type="RuleBase" id="RU000461"/>
    </source>
</evidence>
<evidence type="ECO:0000256" key="6">
    <source>
        <dbReference type="ARBA" id="ARBA00023004"/>
    </source>
</evidence>
<organism evidence="11 12">
    <name type="scientific">Amycolatopsis rubida</name>
    <dbReference type="NCBI Taxonomy" id="112413"/>
    <lineage>
        <taxon>Bacteria</taxon>
        <taxon>Bacillati</taxon>
        <taxon>Actinomycetota</taxon>
        <taxon>Actinomycetes</taxon>
        <taxon>Pseudonocardiales</taxon>
        <taxon>Pseudonocardiaceae</taxon>
        <taxon>Amycolatopsis</taxon>
    </lineage>
</organism>
<evidence type="ECO:0000256" key="10">
    <source>
        <dbReference type="SAM" id="MobiDB-lite"/>
    </source>
</evidence>
<evidence type="ECO:0000256" key="1">
    <source>
        <dbReference type="ARBA" id="ARBA00004660"/>
    </source>
</evidence>
<dbReference type="InterPro" id="IPR017972">
    <property type="entry name" value="Cyt_P450_CS"/>
</dbReference>
<keyword evidence="5 9" id="KW-0560">Oxidoreductase</keyword>
<dbReference type="AlphaFoldDB" id="A0A1I5WAH0"/>
<evidence type="ECO:0000256" key="8">
    <source>
        <dbReference type="ARBA" id="ARBA00055433"/>
    </source>
</evidence>
<evidence type="ECO:0000256" key="5">
    <source>
        <dbReference type="ARBA" id="ARBA00023002"/>
    </source>
</evidence>
<dbReference type="SUPFAM" id="SSF48264">
    <property type="entry name" value="Cytochrome P450"/>
    <property type="match status" value="1"/>
</dbReference>
<keyword evidence="7 9" id="KW-0503">Monooxygenase</keyword>
<accession>A0A1I5WAH0</accession>
<gene>
    <name evidence="11" type="ORF">SAMN05421854_109134</name>
</gene>
<evidence type="ECO:0000313" key="11">
    <source>
        <dbReference type="EMBL" id="SFQ16744.1"/>
    </source>
</evidence>
<dbReference type="PROSITE" id="PS00086">
    <property type="entry name" value="CYTOCHROME_P450"/>
    <property type="match status" value="1"/>
</dbReference>
<sequence length="395" mass="43268">MTRQAGLPLERGTCPFDPVPAQRTQAPVEPLTYPDGAKGWFVTGYQEVRAILADKRMSARAELAKVPFDLGPLPPPKPADPGVFTGMDDPDHHRYRKLLTGAFTVHRMRSLEDRVGEIVDAHLDAMAAADGPVDLVEAFARPVPSLVICELLGAPYDRRAEFDGYTRTMFATDIPVAERIDATQGVVAFIAGQIERKRKDPGDDLLSDLVRGGELSDEELANIGMMLLVAGFETTRNMIALGTLALLENPEQLAKFKADPELTAGTVEELMRYLSVIHIGPIRTALEDVELGGVTIKAGDPVAISLPVANRDPEKFPDPDSLDVTRKATGQLGFGHGVHQCLGQQLARVEMRIALFRLFARFPDLRLAVPFAEVDLPHDASIYGPVRLPVTWRRE</sequence>
<dbReference type="GO" id="GO:0004497">
    <property type="term" value="F:monooxygenase activity"/>
    <property type="evidence" value="ECO:0007669"/>
    <property type="project" value="UniProtKB-KW"/>
</dbReference>
<dbReference type="Proteomes" id="UP000199137">
    <property type="component" value="Unassembled WGS sequence"/>
</dbReference>
<evidence type="ECO:0000256" key="4">
    <source>
        <dbReference type="ARBA" id="ARBA00022723"/>
    </source>
</evidence>
<proteinExistence type="inferred from homology"/>
<dbReference type="InterPro" id="IPR036396">
    <property type="entry name" value="Cyt_P450_sf"/>
</dbReference>
<dbReference type="InterPro" id="IPR002397">
    <property type="entry name" value="Cyt_P450_B"/>
</dbReference>
<keyword evidence="6 9" id="KW-0408">Iron</keyword>
<dbReference type="InterPro" id="IPR001128">
    <property type="entry name" value="Cyt_P450"/>
</dbReference>
<dbReference type="GO" id="GO:0016705">
    <property type="term" value="F:oxidoreductase activity, acting on paired donors, with incorporation or reduction of molecular oxygen"/>
    <property type="evidence" value="ECO:0007669"/>
    <property type="project" value="InterPro"/>
</dbReference>
<protein>
    <submittedName>
        <fullName evidence="11">Cytochrome P450</fullName>
    </submittedName>
</protein>
<evidence type="ECO:0000256" key="3">
    <source>
        <dbReference type="ARBA" id="ARBA00022617"/>
    </source>
</evidence>
<evidence type="ECO:0000256" key="7">
    <source>
        <dbReference type="ARBA" id="ARBA00023033"/>
    </source>
</evidence>
<dbReference type="PANTHER" id="PTHR46696:SF1">
    <property type="entry name" value="CYTOCHROME P450 YJIB-RELATED"/>
    <property type="match status" value="1"/>
</dbReference>
<dbReference type="PANTHER" id="PTHR46696">
    <property type="entry name" value="P450, PUTATIVE (EUROFUNG)-RELATED"/>
    <property type="match status" value="1"/>
</dbReference>
<feature type="region of interest" description="Disordered" evidence="10">
    <location>
        <begin position="1"/>
        <end position="22"/>
    </location>
</feature>